<keyword evidence="7" id="KW-0723">Serine/threonine-protein kinase</keyword>
<name>A0AAN5C5J0_9BILA</name>
<dbReference type="PANTHER" id="PTHR11042">
    <property type="entry name" value="EUKARYOTIC TRANSLATION INITIATION FACTOR 2-ALPHA KINASE EIF2-ALPHA KINASE -RELATED"/>
    <property type="match status" value="1"/>
</dbReference>
<dbReference type="PROSITE" id="PS00108">
    <property type="entry name" value="PROTEIN_KINASE_ST"/>
    <property type="match status" value="1"/>
</dbReference>
<feature type="domain" description="Protein kinase" evidence="8">
    <location>
        <begin position="38"/>
        <end position="277"/>
    </location>
</feature>
<dbReference type="InterPro" id="IPR011009">
    <property type="entry name" value="Kinase-like_dom_sf"/>
</dbReference>
<feature type="binding site" evidence="6">
    <location>
        <position position="67"/>
    </location>
    <ligand>
        <name>ATP</name>
        <dbReference type="ChEBI" id="CHEBI:30616"/>
    </ligand>
</feature>
<reference evidence="10" key="1">
    <citation type="submission" date="2022-10" db="EMBL/GenBank/DDBJ databases">
        <title>Genome assembly of Pristionchus species.</title>
        <authorList>
            <person name="Yoshida K."/>
            <person name="Sommer R.J."/>
        </authorList>
    </citation>
    <scope>NUCLEOTIDE SEQUENCE [LARGE SCALE GENOMIC DNA]</scope>
    <source>
        <strain evidence="10">RS5460</strain>
    </source>
</reference>
<dbReference type="SUPFAM" id="SSF56112">
    <property type="entry name" value="Protein kinase-like (PK-like)"/>
    <property type="match status" value="1"/>
</dbReference>
<dbReference type="PROSITE" id="PS00107">
    <property type="entry name" value="PROTEIN_KINASE_ATP"/>
    <property type="match status" value="1"/>
</dbReference>
<keyword evidence="10" id="KW-1185">Reference proteome</keyword>
<feature type="non-terminal residue" evidence="9">
    <location>
        <position position="1"/>
    </location>
</feature>
<comment type="caution">
    <text evidence="9">The sequence shown here is derived from an EMBL/GenBank/DDBJ whole genome shotgun (WGS) entry which is preliminary data.</text>
</comment>
<evidence type="ECO:0000256" key="4">
    <source>
        <dbReference type="ARBA" id="ARBA00022840"/>
    </source>
</evidence>
<dbReference type="InterPro" id="IPR008271">
    <property type="entry name" value="Ser/Thr_kinase_AS"/>
</dbReference>
<dbReference type="GO" id="GO:0005524">
    <property type="term" value="F:ATP binding"/>
    <property type="evidence" value="ECO:0007669"/>
    <property type="project" value="UniProtKB-UniRule"/>
</dbReference>
<dbReference type="InterPro" id="IPR017441">
    <property type="entry name" value="Protein_kinase_ATP_BS"/>
</dbReference>
<dbReference type="GO" id="GO:0004694">
    <property type="term" value="F:eukaryotic translation initiation factor 2alpha kinase activity"/>
    <property type="evidence" value="ECO:0007669"/>
    <property type="project" value="TreeGrafter"/>
</dbReference>
<dbReference type="FunFam" id="3.30.200.20:FF:000706">
    <property type="entry name" value="Protein kinase"/>
    <property type="match status" value="1"/>
</dbReference>
<keyword evidence="4 6" id="KW-0067">ATP-binding</keyword>
<dbReference type="Gene3D" id="3.30.200.20">
    <property type="entry name" value="Phosphorylase Kinase, domain 1"/>
    <property type="match status" value="1"/>
</dbReference>
<evidence type="ECO:0000313" key="10">
    <source>
        <dbReference type="Proteomes" id="UP001328107"/>
    </source>
</evidence>
<evidence type="ECO:0000256" key="2">
    <source>
        <dbReference type="ARBA" id="ARBA00022741"/>
    </source>
</evidence>
<dbReference type="SMART" id="SM00220">
    <property type="entry name" value="S_TKc"/>
    <property type="match status" value="1"/>
</dbReference>
<organism evidence="9 10">
    <name type="scientific">Pristionchus mayeri</name>
    <dbReference type="NCBI Taxonomy" id="1317129"/>
    <lineage>
        <taxon>Eukaryota</taxon>
        <taxon>Metazoa</taxon>
        <taxon>Ecdysozoa</taxon>
        <taxon>Nematoda</taxon>
        <taxon>Chromadorea</taxon>
        <taxon>Rhabditida</taxon>
        <taxon>Rhabditina</taxon>
        <taxon>Diplogasteromorpha</taxon>
        <taxon>Diplogasteroidea</taxon>
        <taxon>Neodiplogasteridae</taxon>
        <taxon>Pristionchus</taxon>
    </lineage>
</organism>
<dbReference type="PANTHER" id="PTHR11042:SF91">
    <property type="entry name" value="EUKARYOTIC TRANSLATION INITIATION FACTOR 2-ALPHA KINASE"/>
    <property type="match status" value="1"/>
</dbReference>
<evidence type="ECO:0000256" key="6">
    <source>
        <dbReference type="PROSITE-ProRule" id="PRU10141"/>
    </source>
</evidence>
<dbReference type="AlphaFoldDB" id="A0AAN5C5J0"/>
<comment type="similarity">
    <text evidence="5">Belongs to the protein kinase superfamily. Ser/Thr protein kinase family. GCN2 subfamily.</text>
</comment>
<dbReference type="InterPro" id="IPR000719">
    <property type="entry name" value="Prot_kinase_dom"/>
</dbReference>
<evidence type="ECO:0000256" key="7">
    <source>
        <dbReference type="RuleBase" id="RU000304"/>
    </source>
</evidence>
<dbReference type="Pfam" id="PF00069">
    <property type="entry name" value="Pkinase"/>
    <property type="match status" value="1"/>
</dbReference>
<evidence type="ECO:0000256" key="5">
    <source>
        <dbReference type="ARBA" id="ARBA00037982"/>
    </source>
</evidence>
<dbReference type="PROSITE" id="PS50011">
    <property type="entry name" value="PROTEIN_KINASE_DOM"/>
    <property type="match status" value="1"/>
</dbReference>
<evidence type="ECO:0000259" key="8">
    <source>
        <dbReference type="PROSITE" id="PS50011"/>
    </source>
</evidence>
<proteinExistence type="inferred from homology"/>
<sequence length="277" mass="32331">LRQTLERLREENNAHEKEIRRLSKALSDKTLFRFSKEFHVKSILGIGNGGCVFEAENKLDEWKYAVKRISVEPIDELINKALREVRAMAQLDHPGIIRYNSTWMERPPKEWQYDEDDESLNRIRSKKRQLLNYKADSVFIYIQMQLCNYSLTSWLKENTSSESRKLPRMKSWFKQIVSAVGYIHGKHLIHRDLKPCNILFVEKDRLKICDLGIVIERKMEDGVEKTLTLTGSGTEEYMSPEQRGLVARLTSKSDVFTLGLILTELCVVMDYKTKGEV</sequence>
<keyword evidence="1" id="KW-0808">Transferase</keyword>
<gene>
    <name evidence="9" type="ORF">PMAYCL1PPCAC_08433</name>
</gene>
<dbReference type="EMBL" id="BTRK01000002">
    <property type="protein sequence ID" value="GMR38238.1"/>
    <property type="molecule type" value="Genomic_DNA"/>
</dbReference>
<evidence type="ECO:0000313" key="9">
    <source>
        <dbReference type="EMBL" id="GMR38238.1"/>
    </source>
</evidence>
<feature type="non-terminal residue" evidence="9">
    <location>
        <position position="277"/>
    </location>
</feature>
<evidence type="ECO:0000256" key="3">
    <source>
        <dbReference type="ARBA" id="ARBA00022777"/>
    </source>
</evidence>
<evidence type="ECO:0000256" key="1">
    <source>
        <dbReference type="ARBA" id="ARBA00022679"/>
    </source>
</evidence>
<protein>
    <recommendedName>
        <fullName evidence="8">Protein kinase domain-containing protein</fullName>
    </recommendedName>
</protein>
<dbReference type="GO" id="GO:0005737">
    <property type="term" value="C:cytoplasm"/>
    <property type="evidence" value="ECO:0007669"/>
    <property type="project" value="TreeGrafter"/>
</dbReference>
<dbReference type="Gene3D" id="1.10.510.10">
    <property type="entry name" value="Transferase(Phosphotransferase) domain 1"/>
    <property type="match status" value="1"/>
</dbReference>
<dbReference type="Proteomes" id="UP001328107">
    <property type="component" value="Unassembled WGS sequence"/>
</dbReference>
<keyword evidence="2 6" id="KW-0547">Nucleotide-binding</keyword>
<dbReference type="GO" id="GO:0005634">
    <property type="term" value="C:nucleus"/>
    <property type="evidence" value="ECO:0007669"/>
    <property type="project" value="TreeGrafter"/>
</dbReference>
<keyword evidence="3" id="KW-0418">Kinase</keyword>
<dbReference type="InterPro" id="IPR050339">
    <property type="entry name" value="CC_SR_Kinase"/>
</dbReference>
<accession>A0AAN5C5J0</accession>